<dbReference type="InterPro" id="IPR008927">
    <property type="entry name" value="6-PGluconate_DH-like_C_sf"/>
</dbReference>
<evidence type="ECO:0000256" key="4">
    <source>
        <dbReference type="SAM" id="Phobius"/>
    </source>
</evidence>
<evidence type="ECO:0008006" key="9">
    <source>
        <dbReference type="Google" id="ProtNLM"/>
    </source>
</evidence>
<sequence>MPEPASPTPPPTPPAAAADAADAVAVPTIVILGAGAVGIAFGSALLLKPGVARVVFIGRPHVGAALAAHGLHGCRGVDQPAVRIPPDRYAVYTCVADFEAAEPGVVPAAAVLSTKRLATAKLVPDVAHWGARVPIVTMQNGIMMDKDIHALMPEARVALAMCPFNVVAVAPGDYRPMSAGHWTLDASEAGRLLARLLGANDVAATVCRDMGPVMNGKLIVNLHNAVSALSGLEMKDEYGQRWTRVLIAQCYAEAMAVYRAHHMKYTTSFPVPLWLLRYLLLLPNVLFRPLWALVARAVPGARSSMYDDFQHKRQTEIDYFQGAIIQLAEKKGIDVPVCRRLYAAVKYYEAQRLGIVRRTPETLFAPVEAS</sequence>
<keyword evidence="4" id="KW-0812">Transmembrane</keyword>
<reference evidence="8" key="1">
    <citation type="journal article" date="2018" name="Nat. Microbiol.">
        <title>Leveraging single-cell genomics to expand the fungal tree of life.</title>
        <authorList>
            <person name="Ahrendt S.R."/>
            <person name="Quandt C.A."/>
            <person name="Ciobanu D."/>
            <person name="Clum A."/>
            <person name="Salamov A."/>
            <person name="Andreopoulos B."/>
            <person name="Cheng J.F."/>
            <person name="Woyke T."/>
            <person name="Pelin A."/>
            <person name="Henrissat B."/>
            <person name="Reynolds N.K."/>
            <person name="Benny G.L."/>
            <person name="Smith M.E."/>
            <person name="James T.Y."/>
            <person name="Grigoriev I.V."/>
        </authorList>
    </citation>
    <scope>NUCLEOTIDE SEQUENCE [LARGE SCALE GENOMIC DNA]</scope>
    <source>
        <strain evidence="8">ATCC 52028</strain>
    </source>
</reference>
<protein>
    <recommendedName>
        <fullName evidence="9">2-dehydropantoate 2-reductase</fullName>
    </recommendedName>
</protein>
<dbReference type="InterPro" id="IPR013332">
    <property type="entry name" value="KPR_N"/>
</dbReference>
<evidence type="ECO:0000313" key="7">
    <source>
        <dbReference type="EMBL" id="RKP00040.1"/>
    </source>
</evidence>
<dbReference type="GO" id="GO:0005737">
    <property type="term" value="C:cytoplasm"/>
    <property type="evidence" value="ECO:0007669"/>
    <property type="project" value="TreeGrafter"/>
</dbReference>
<evidence type="ECO:0000256" key="2">
    <source>
        <dbReference type="ARBA" id="ARBA00022857"/>
    </source>
</evidence>
<comment type="similarity">
    <text evidence="1">Belongs to the ketopantoate reductase family.</text>
</comment>
<dbReference type="AlphaFoldDB" id="A0A4P9X4P6"/>
<dbReference type="SUPFAM" id="SSF48179">
    <property type="entry name" value="6-phosphogluconate dehydrogenase C-terminal domain-like"/>
    <property type="match status" value="1"/>
</dbReference>
<dbReference type="GO" id="GO:0008677">
    <property type="term" value="F:2-dehydropantoate 2-reductase activity"/>
    <property type="evidence" value="ECO:0007669"/>
    <property type="project" value="TreeGrafter"/>
</dbReference>
<evidence type="ECO:0000259" key="5">
    <source>
        <dbReference type="Pfam" id="PF02558"/>
    </source>
</evidence>
<keyword evidence="4" id="KW-0472">Membrane</keyword>
<gene>
    <name evidence="7" type="ORF">CXG81DRAFT_27229</name>
</gene>
<dbReference type="Pfam" id="PF02558">
    <property type="entry name" value="ApbA"/>
    <property type="match status" value="1"/>
</dbReference>
<evidence type="ECO:0000259" key="6">
    <source>
        <dbReference type="Pfam" id="PF08546"/>
    </source>
</evidence>
<dbReference type="InterPro" id="IPR050838">
    <property type="entry name" value="Ketopantoate_reductase"/>
</dbReference>
<keyword evidence="8" id="KW-1185">Reference proteome</keyword>
<feature type="domain" description="Ketopantoate reductase N-terminal" evidence="5">
    <location>
        <begin position="29"/>
        <end position="181"/>
    </location>
</feature>
<dbReference type="GO" id="GO:0050661">
    <property type="term" value="F:NADP binding"/>
    <property type="evidence" value="ECO:0007669"/>
    <property type="project" value="TreeGrafter"/>
</dbReference>
<evidence type="ECO:0000256" key="3">
    <source>
        <dbReference type="ARBA" id="ARBA00023002"/>
    </source>
</evidence>
<accession>A0A4P9X4P6</accession>
<keyword evidence="4" id="KW-1133">Transmembrane helix</keyword>
<dbReference type="PANTHER" id="PTHR43765">
    <property type="entry name" value="2-DEHYDROPANTOATE 2-REDUCTASE-RELATED"/>
    <property type="match status" value="1"/>
</dbReference>
<dbReference type="Proteomes" id="UP000274922">
    <property type="component" value="Unassembled WGS sequence"/>
</dbReference>
<dbReference type="Pfam" id="PF08546">
    <property type="entry name" value="ApbA_C"/>
    <property type="match status" value="1"/>
</dbReference>
<dbReference type="Gene3D" id="1.10.1040.10">
    <property type="entry name" value="N-(1-d-carboxylethyl)-l-norvaline Dehydrogenase, domain 2"/>
    <property type="match status" value="1"/>
</dbReference>
<evidence type="ECO:0000256" key="1">
    <source>
        <dbReference type="ARBA" id="ARBA00007870"/>
    </source>
</evidence>
<dbReference type="OrthoDB" id="73846at2759"/>
<keyword evidence="3" id="KW-0560">Oxidoreductase</keyword>
<dbReference type="InterPro" id="IPR013752">
    <property type="entry name" value="KPA_reductase"/>
</dbReference>
<evidence type="ECO:0000313" key="8">
    <source>
        <dbReference type="Proteomes" id="UP000274922"/>
    </source>
</evidence>
<organism evidence="7 8">
    <name type="scientific">Caulochytrium protostelioides</name>
    <dbReference type="NCBI Taxonomy" id="1555241"/>
    <lineage>
        <taxon>Eukaryota</taxon>
        <taxon>Fungi</taxon>
        <taxon>Fungi incertae sedis</taxon>
        <taxon>Chytridiomycota</taxon>
        <taxon>Chytridiomycota incertae sedis</taxon>
        <taxon>Chytridiomycetes</taxon>
        <taxon>Caulochytriales</taxon>
        <taxon>Caulochytriaceae</taxon>
        <taxon>Caulochytrium</taxon>
    </lineage>
</organism>
<name>A0A4P9X4P6_9FUNG</name>
<dbReference type="EMBL" id="ML014239">
    <property type="protein sequence ID" value="RKP00040.1"/>
    <property type="molecule type" value="Genomic_DNA"/>
</dbReference>
<keyword evidence="2" id="KW-0521">NADP</keyword>
<dbReference type="InterPro" id="IPR013328">
    <property type="entry name" value="6PGD_dom2"/>
</dbReference>
<dbReference type="Gene3D" id="3.40.50.720">
    <property type="entry name" value="NAD(P)-binding Rossmann-like Domain"/>
    <property type="match status" value="1"/>
</dbReference>
<feature type="transmembrane region" description="Helical" evidence="4">
    <location>
        <begin position="24"/>
        <end position="47"/>
    </location>
</feature>
<feature type="domain" description="Ketopantoate reductase C-terminal" evidence="6">
    <location>
        <begin position="217"/>
        <end position="348"/>
    </location>
</feature>
<proteinExistence type="inferred from homology"/>
<dbReference type="PANTHER" id="PTHR43765:SF2">
    <property type="entry name" value="2-DEHYDROPANTOATE 2-REDUCTASE"/>
    <property type="match status" value="1"/>
</dbReference>